<evidence type="ECO:0000259" key="2">
    <source>
        <dbReference type="Pfam" id="PF05569"/>
    </source>
</evidence>
<organism evidence="3 4">
    <name type="scientific">Neglectibacter timonensis</name>
    <dbReference type="NCBI Taxonomy" id="1776382"/>
    <lineage>
        <taxon>Bacteria</taxon>
        <taxon>Bacillati</taxon>
        <taxon>Bacillota</taxon>
        <taxon>Clostridia</taxon>
        <taxon>Eubacteriales</taxon>
        <taxon>Oscillospiraceae</taxon>
        <taxon>Neglectibacter</taxon>
    </lineage>
</organism>
<feature type="transmembrane region" description="Helical" evidence="1">
    <location>
        <begin position="90"/>
        <end position="110"/>
    </location>
</feature>
<evidence type="ECO:0000313" key="3">
    <source>
        <dbReference type="EMBL" id="MCQ4839528.1"/>
    </source>
</evidence>
<feature type="transmembrane region" description="Helical" evidence="1">
    <location>
        <begin position="6"/>
        <end position="25"/>
    </location>
</feature>
<accession>A0ABT1RXZ5</accession>
<feature type="domain" description="Peptidase M56" evidence="2">
    <location>
        <begin position="3"/>
        <end position="275"/>
    </location>
</feature>
<dbReference type="Pfam" id="PF05569">
    <property type="entry name" value="Peptidase_M56"/>
    <property type="match status" value="1"/>
</dbReference>
<dbReference type="CDD" id="cd07341">
    <property type="entry name" value="M56_BlaR1_MecR1_like"/>
    <property type="match status" value="1"/>
</dbReference>
<keyword evidence="4" id="KW-1185">Reference proteome</keyword>
<keyword evidence="1" id="KW-1133">Transmembrane helix</keyword>
<comment type="caution">
    <text evidence="3">The sequence shown here is derived from an EMBL/GenBank/DDBJ whole genome shotgun (WGS) entry which is preliminary data.</text>
</comment>
<sequence length="551" mass="61479">MLSLLEMSVAGAVMILAVMAVRIFAVKWLPKVTLRLLWMAVLCRLLMPLRVPSPTSIYAAAERFGRMAGKPGLLLEGRESVQAAAPNPGISPFILLWAAGTLLLAFYFVYCHMRSRRGYREALPLEHPFVKAWLERHRLRRPVRVRVSDQIGSPLTYGILWPVILLPKNLDWEDTRGLGFILAHETAHIRYFDALGKWLLAAGLCLHWFNPLVWVMYLLANRDLELSCDEAVVQEYGRDARASYALTLVGLEEHRTVLAPLESSFSRNDLTGRVTSILRSHQITAVSVGCALILVAVVAGAFATNPPGENEDPASLTGLQNAGTVQETDTSEMTTAVRAVEGADFLQDGDDISNWPESSQEQYEYVLESLFLDGYEELSIAEFNRKVNAALNAEHSGHLMELYEIVLNTLKESDPKAAFLRNTVGASMREYYARLEEVYSGSRTDPEFWGEAKAYHRNKVLGERMESGVLAQYCFTYRILDQDSLTVGERDRFLQAVMSAAQNTLEEQVEKSGGIEAFQQALKTAALQVSDGKIEFTGCQVEGVELLYDSE</sequence>
<keyword evidence="1" id="KW-0472">Membrane</keyword>
<dbReference type="PANTHER" id="PTHR34978">
    <property type="entry name" value="POSSIBLE SENSOR-TRANSDUCER PROTEIN BLAR"/>
    <property type="match status" value="1"/>
</dbReference>
<reference evidence="3 4" key="1">
    <citation type="submission" date="2022-06" db="EMBL/GenBank/DDBJ databases">
        <title>Isolation of gut microbiota from human fecal samples.</title>
        <authorList>
            <person name="Pamer E.G."/>
            <person name="Barat B."/>
            <person name="Waligurski E."/>
            <person name="Medina S."/>
            <person name="Paddock L."/>
            <person name="Mostad J."/>
        </authorList>
    </citation>
    <scope>NUCLEOTIDE SEQUENCE [LARGE SCALE GENOMIC DNA]</scope>
    <source>
        <strain evidence="3 4">DFI.9.73</strain>
    </source>
</reference>
<proteinExistence type="predicted"/>
<evidence type="ECO:0000256" key="1">
    <source>
        <dbReference type="SAM" id="Phobius"/>
    </source>
</evidence>
<dbReference type="EMBL" id="JANFZH010000011">
    <property type="protein sequence ID" value="MCQ4839528.1"/>
    <property type="molecule type" value="Genomic_DNA"/>
</dbReference>
<dbReference type="RefSeq" id="WP_256191711.1">
    <property type="nucleotide sequence ID" value="NZ_JANFZG010000012.1"/>
</dbReference>
<keyword evidence="1" id="KW-0812">Transmembrane</keyword>
<dbReference type="PANTHER" id="PTHR34978:SF3">
    <property type="entry name" value="SLR0241 PROTEIN"/>
    <property type="match status" value="1"/>
</dbReference>
<evidence type="ECO:0000313" key="4">
    <source>
        <dbReference type="Proteomes" id="UP001524473"/>
    </source>
</evidence>
<feature type="transmembrane region" description="Helical" evidence="1">
    <location>
        <begin position="198"/>
        <end position="220"/>
    </location>
</feature>
<gene>
    <name evidence="3" type="ORF">NE695_06300</name>
</gene>
<name>A0ABT1RXZ5_9FIRM</name>
<dbReference type="InterPro" id="IPR052173">
    <property type="entry name" value="Beta-lactam_resp_regulator"/>
</dbReference>
<dbReference type="InterPro" id="IPR008756">
    <property type="entry name" value="Peptidase_M56"/>
</dbReference>
<dbReference type="Proteomes" id="UP001524473">
    <property type="component" value="Unassembled WGS sequence"/>
</dbReference>
<protein>
    <submittedName>
        <fullName evidence="3">M56 family metallopeptidase</fullName>
    </submittedName>
</protein>